<keyword evidence="3" id="KW-1185">Reference proteome</keyword>
<dbReference type="InterPro" id="IPR023809">
    <property type="entry name" value="Thiopep_bacteriocin_synth_dom"/>
</dbReference>
<feature type="domain" description="Thiopeptide-type bacteriocin biosynthesis" evidence="1">
    <location>
        <begin position="2"/>
        <end position="238"/>
    </location>
</feature>
<comment type="caution">
    <text evidence="2">The sequence shown here is derived from an EMBL/GenBank/DDBJ whole genome shotgun (WGS) entry which is preliminary data.</text>
</comment>
<dbReference type="EMBL" id="JACHMO010000001">
    <property type="protein sequence ID" value="MBB5803869.1"/>
    <property type="molecule type" value="Genomic_DNA"/>
</dbReference>
<gene>
    <name evidence="2" type="ORF">F4560_003637</name>
</gene>
<protein>
    <submittedName>
        <fullName evidence="2">Thiopeptide-type bacteriocin biosynthesis protein</fullName>
    </submittedName>
</protein>
<sequence length="253" mass="28281">MDEILTRHLPALLGELDVDPCWWFLRYHSPHETDHLRLRLRTHPDRYAVCTNALGEWTQRMRQAGVAGRLVLDSYYPEVGRYGHGAALAAAEDVFAADSRLVAAVLRDLPATAVNRTALTAANMVGIVEGFLGGSGAADDWLTRRPARATATIDRKVTDEAIRLATDHGARRRLQGWAEPVERAWWSRADALAAYRLHLPSDTDIQVVLESLLHMHHNRAIGIDVDSEHACRRLARNAAFARRARRPHDDGGR</sequence>
<dbReference type="Pfam" id="PF14028">
    <property type="entry name" value="Lant_dehydr_C"/>
    <property type="match status" value="1"/>
</dbReference>
<dbReference type="AlphaFoldDB" id="A0A7W9HKA3"/>
<evidence type="ECO:0000313" key="3">
    <source>
        <dbReference type="Proteomes" id="UP000552097"/>
    </source>
</evidence>
<dbReference type="NCBIfam" id="TIGR03891">
    <property type="entry name" value="thiopep_ocin"/>
    <property type="match status" value="1"/>
</dbReference>
<evidence type="ECO:0000259" key="1">
    <source>
        <dbReference type="Pfam" id="PF14028"/>
    </source>
</evidence>
<organism evidence="2 3">
    <name type="scientific">Saccharothrix ecbatanensis</name>
    <dbReference type="NCBI Taxonomy" id="1105145"/>
    <lineage>
        <taxon>Bacteria</taxon>
        <taxon>Bacillati</taxon>
        <taxon>Actinomycetota</taxon>
        <taxon>Actinomycetes</taxon>
        <taxon>Pseudonocardiales</taxon>
        <taxon>Pseudonocardiaceae</taxon>
        <taxon>Saccharothrix</taxon>
    </lineage>
</organism>
<dbReference type="Proteomes" id="UP000552097">
    <property type="component" value="Unassembled WGS sequence"/>
</dbReference>
<dbReference type="RefSeq" id="WP_221483549.1">
    <property type="nucleotide sequence ID" value="NZ_JACHMO010000001.1"/>
</dbReference>
<evidence type="ECO:0000313" key="2">
    <source>
        <dbReference type="EMBL" id="MBB5803869.1"/>
    </source>
</evidence>
<accession>A0A7W9HKA3</accession>
<name>A0A7W9HKA3_9PSEU</name>
<proteinExistence type="predicted"/>
<reference evidence="2 3" key="1">
    <citation type="submission" date="2020-08" db="EMBL/GenBank/DDBJ databases">
        <title>Sequencing the genomes of 1000 actinobacteria strains.</title>
        <authorList>
            <person name="Klenk H.-P."/>
        </authorList>
    </citation>
    <scope>NUCLEOTIDE SEQUENCE [LARGE SCALE GENOMIC DNA]</scope>
    <source>
        <strain evidence="2 3">DSM 45486</strain>
    </source>
</reference>